<evidence type="ECO:0000313" key="3">
    <source>
        <dbReference type="Proteomes" id="UP000792457"/>
    </source>
</evidence>
<name>A0A8K0JXM7_LADFU</name>
<feature type="compositionally biased region" description="Polar residues" evidence="1">
    <location>
        <begin position="509"/>
        <end position="518"/>
    </location>
</feature>
<feature type="region of interest" description="Disordered" evidence="1">
    <location>
        <begin position="567"/>
        <end position="586"/>
    </location>
</feature>
<accession>A0A8K0JXM7</accession>
<feature type="compositionally biased region" description="Polar residues" evidence="1">
    <location>
        <begin position="322"/>
        <end position="339"/>
    </location>
</feature>
<feature type="region of interest" description="Disordered" evidence="1">
    <location>
        <begin position="355"/>
        <end position="549"/>
    </location>
</feature>
<organism evidence="2 3">
    <name type="scientific">Ladona fulva</name>
    <name type="common">Scarce chaser dragonfly</name>
    <name type="synonym">Libellula fulva</name>
    <dbReference type="NCBI Taxonomy" id="123851"/>
    <lineage>
        <taxon>Eukaryota</taxon>
        <taxon>Metazoa</taxon>
        <taxon>Ecdysozoa</taxon>
        <taxon>Arthropoda</taxon>
        <taxon>Hexapoda</taxon>
        <taxon>Insecta</taxon>
        <taxon>Pterygota</taxon>
        <taxon>Palaeoptera</taxon>
        <taxon>Odonata</taxon>
        <taxon>Epiprocta</taxon>
        <taxon>Anisoptera</taxon>
        <taxon>Libelluloidea</taxon>
        <taxon>Libellulidae</taxon>
        <taxon>Ladona</taxon>
    </lineage>
</organism>
<gene>
    <name evidence="2" type="ORF">J437_LFUL001518</name>
</gene>
<keyword evidence="3" id="KW-1185">Reference proteome</keyword>
<reference evidence="2" key="2">
    <citation type="submission" date="2017-10" db="EMBL/GenBank/DDBJ databases">
        <title>Ladona fulva Genome sequencing and assembly.</title>
        <authorList>
            <person name="Murali S."/>
            <person name="Richards S."/>
            <person name="Bandaranaike D."/>
            <person name="Bellair M."/>
            <person name="Blankenburg K."/>
            <person name="Chao H."/>
            <person name="Dinh H."/>
            <person name="Doddapaneni H."/>
            <person name="Dugan-Rocha S."/>
            <person name="Elkadiri S."/>
            <person name="Gnanaolivu R."/>
            <person name="Hernandez B."/>
            <person name="Skinner E."/>
            <person name="Javaid M."/>
            <person name="Lee S."/>
            <person name="Li M."/>
            <person name="Ming W."/>
            <person name="Munidasa M."/>
            <person name="Muniz J."/>
            <person name="Nguyen L."/>
            <person name="Hughes D."/>
            <person name="Osuji N."/>
            <person name="Pu L.-L."/>
            <person name="Puazo M."/>
            <person name="Qu C."/>
            <person name="Quiroz J."/>
            <person name="Raj R."/>
            <person name="Weissenberger G."/>
            <person name="Xin Y."/>
            <person name="Zou X."/>
            <person name="Han Y."/>
            <person name="Worley K."/>
            <person name="Muzny D."/>
            <person name="Gibbs R."/>
        </authorList>
    </citation>
    <scope>NUCLEOTIDE SEQUENCE</scope>
    <source>
        <strain evidence="2">Sampled in the wild</strain>
    </source>
</reference>
<feature type="region of interest" description="Disordered" evidence="1">
    <location>
        <begin position="273"/>
        <end position="339"/>
    </location>
</feature>
<feature type="compositionally biased region" description="Polar residues" evidence="1">
    <location>
        <begin position="567"/>
        <end position="579"/>
    </location>
</feature>
<proteinExistence type="predicted"/>
<feature type="compositionally biased region" description="Pro residues" evidence="1">
    <location>
        <begin position="216"/>
        <end position="259"/>
    </location>
</feature>
<feature type="compositionally biased region" description="Polar residues" evidence="1">
    <location>
        <begin position="367"/>
        <end position="389"/>
    </location>
</feature>
<feature type="compositionally biased region" description="Low complexity" evidence="1">
    <location>
        <begin position="439"/>
        <end position="450"/>
    </location>
</feature>
<evidence type="ECO:0000256" key="1">
    <source>
        <dbReference type="SAM" id="MobiDB-lite"/>
    </source>
</evidence>
<feature type="compositionally biased region" description="Low complexity" evidence="1">
    <location>
        <begin position="484"/>
        <end position="507"/>
    </location>
</feature>
<feature type="compositionally biased region" description="Polar residues" evidence="1">
    <location>
        <begin position="538"/>
        <end position="547"/>
    </location>
</feature>
<reference evidence="2" key="1">
    <citation type="submission" date="2013-04" db="EMBL/GenBank/DDBJ databases">
        <authorList>
            <person name="Qu J."/>
            <person name="Murali S.C."/>
            <person name="Bandaranaike D."/>
            <person name="Bellair M."/>
            <person name="Blankenburg K."/>
            <person name="Chao H."/>
            <person name="Dinh H."/>
            <person name="Doddapaneni H."/>
            <person name="Downs B."/>
            <person name="Dugan-Rocha S."/>
            <person name="Elkadiri S."/>
            <person name="Gnanaolivu R.D."/>
            <person name="Hernandez B."/>
            <person name="Javaid M."/>
            <person name="Jayaseelan J.C."/>
            <person name="Lee S."/>
            <person name="Li M."/>
            <person name="Ming W."/>
            <person name="Munidasa M."/>
            <person name="Muniz J."/>
            <person name="Nguyen L."/>
            <person name="Ongeri F."/>
            <person name="Osuji N."/>
            <person name="Pu L.-L."/>
            <person name="Puazo M."/>
            <person name="Qu C."/>
            <person name="Quiroz J."/>
            <person name="Raj R."/>
            <person name="Weissenberger G."/>
            <person name="Xin Y."/>
            <person name="Zou X."/>
            <person name="Han Y."/>
            <person name="Richards S."/>
            <person name="Worley K."/>
            <person name="Muzny D."/>
            <person name="Gibbs R."/>
        </authorList>
    </citation>
    <scope>NUCLEOTIDE SEQUENCE</scope>
    <source>
        <strain evidence="2">Sampled in the wild</strain>
    </source>
</reference>
<protein>
    <submittedName>
        <fullName evidence="2">Uncharacterized protein</fullName>
    </submittedName>
</protein>
<feature type="compositionally biased region" description="Low complexity" evidence="1">
    <location>
        <begin position="395"/>
        <end position="421"/>
    </location>
</feature>
<evidence type="ECO:0000313" key="2">
    <source>
        <dbReference type="EMBL" id="KAG8223797.1"/>
    </source>
</evidence>
<feature type="compositionally biased region" description="Pro residues" evidence="1">
    <location>
        <begin position="273"/>
        <end position="314"/>
    </location>
</feature>
<dbReference type="AlphaFoldDB" id="A0A8K0JXM7"/>
<dbReference type="EMBL" id="KZ308173">
    <property type="protein sequence ID" value="KAG8223797.1"/>
    <property type="molecule type" value="Genomic_DNA"/>
</dbReference>
<feature type="region of interest" description="Disordered" evidence="1">
    <location>
        <begin position="194"/>
        <end position="259"/>
    </location>
</feature>
<dbReference type="Proteomes" id="UP000792457">
    <property type="component" value="Unassembled WGS sequence"/>
</dbReference>
<feature type="compositionally biased region" description="Acidic residues" evidence="1">
    <location>
        <begin position="429"/>
        <end position="438"/>
    </location>
</feature>
<sequence>MAVGKEGLEGEESHVGGTSPLRVKLYIYNPPIRAAVHNSRLIKGASQREFIKCKFPYFVRMWLSVKVTFFCLVLRTACGYFGPEYQYLLPPLREISEDTLQEDAIPSEAGFYHQEVRPPSDGPYGSGIPLHPHLISENVGEVNAREDIPRQAGREARFFHPFDVAIASRAIERRVHEALRDFSKKFDLQFPQDQLSLYPSGPRPPHPFKTVDSFNHPPPPPPLPLPFHPPPFPFHKPFPPSPYHPGNPNIPPMPSPPAYPHPPPMRPPMPLPPPGLLPFPPSHPHPHPPFLPPPLLPFPPPKPQIPPPEAPTPLHPGEDPDTSNLQPTGTQKPPTNTTDVWDILLPWWYPVHMRPPTTRPPPKMPTESSETGDNVPTNTEGMETSTPTFNEEGSETSATSSSVQVVETSTPELNTNNNVTTLIVGNEVEQPDEEEEDQSVPGTITTTTTISAPSLQSDTEQEAIETSTDDALVPLIGETQAGPENESSAQTTEAATTTEKETLLVAASGITTDSSSGDYDSETTTPKTESESEEDNMESTSTPSHSQFDGLIEEIKTILSTANTVINEGTTEEATTTDSIVPESNPVQNYLKSDGVFKINEVSR</sequence>
<comment type="caution">
    <text evidence="2">The sequence shown here is derived from an EMBL/GenBank/DDBJ whole genome shotgun (WGS) entry which is preliminary data.</text>
</comment>